<keyword evidence="3" id="KW-1185">Reference proteome</keyword>
<evidence type="ECO:0000313" key="2">
    <source>
        <dbReference type="EMBL" id="KAK7345329.1"/>
    </source>
</evidence>
<dbReference type="EMBL" id="JAYMYQ010000003">
    <property type="protein sequence ID" value="KAK7345329.1"/>
    <property type="molecule type" value="Genomic_DNA"/>
</dbReference>
<dbReference type="AlphaFoldDB" id="A0AAN9M065"/>
<protein>
    <submittedName>
        <fullName evidence="2">Uncharacterized protein</fullName>
    </submittedName>
</protein>
<organism evidence="2 3">
    <name type="scientific">Canavalia gladiata</name>
    <name type="common">Sword bean</name>
    <name type="synonym">Dolichos gladiatus</name>
    <dbReference type="NCBI Taxonomy" id="3824"/>
    <lineage>
        <taxon>Eukaryota</taxon>
        <taxon>Viridiplantae</taxon>
        <taxon>Streptophyta</taxon>
        <taxon>Embryophyta</taxon>
        <taxon>Tracheophyta</taxon>
        <taxon>Spermatophyta</taxon>
        <taxon>Magnoliopsida</taxon>
        <taxon>eudicotyledons</taxon>
        <taxon>Gunneridae</taxon>
        <taxon>Pentapetalae</taxon>
        <taxon>rosids</taxon>
        <taxon>fabids</taxon>
        <taxon>Fabales</taxon>
        <taxon>Fabaceae</taxon>
        <taxon>Papilionoideae</taxon>
        <taxon>50 kb inversion clade</taxon>
        <taxon>NPAAA clade</taxon>
        <taxon>indigoferoid/millettioid clade</taxon>
        <taxon>Phaseoleae</taxon>
        <taxon>Canavalia</taxon>
    </lineage>
</organism>
<keyword evidence="1" id="KW-0812">Transmembrane</keyword>
<gene>
    <name evidence="2" type="ORF">VNO77_15931</name>
</gene>
<sequence length="68" mass="7996">MIYRFIIMIVIIFKFVWLDCVLIQFKLPLPSGSNPQWNCKKTQLASSKFLQSLLAVWPYQPSFYSSYG</sequence>
<proteinExistence type="predicted"/>
<evidence type="ECO:0000256" key="1">
    <source>
        <dbReference type="SAM" id="Phobius"/>
    </source>
</evidence>
<evidence type="ECO:0000313" key="3">
    <source>
        <dbReference type="Proteomes" id="UP001367508"/>
    </source>
</evidence>
<feature type="transmembrane region" description="Helical" evidence="1">
    <location>
        <begin position="6"/>
        <end position="25"/>
    </location>
</feature>
<keyword evidence="1" id="KW-0472">Membrane</keyword>
<keyword evidence="1" id="KW-1133">Transmembrane helix</keyword>
<reference evidence="2 3" key="1">
    <citation type="submission" date="2024-01" db="EMBL/GenBank/DDBJ databases">
        <title>The genomes of 5 underutilized Papilionoideae crops provide insights into root nodulation and disease resistanc.</title>
        <authorList>
            <person name="Jiang F."/>
        </authorList>
    </citation>
    <scope>NUCLEOTIDE SEQUENCE [LARGE SCALE GENOMIC DNA]</scope>
    <source>
        <strain evidence="2">LVBAO_FW01</strain>
        <tissue evidence="2">Leaves</tissue>
    </source>
</reference>
<dbReference type="Proteomes" id="UP001367508">
    <property type="component" value="Unassembled WGS sequence"/>
</dbReference>
<name>A0AAN9M065_CANGL</name>
<comment type="caution">
    <text evidence="2">The sequence shown here is derived from an EMBL/GenBank/DDBJ whole genome shotgun (WGS) entry which is preliminary data.</text>
</comment>
<accession>A0AAN9M065</accession>